<dbReference type="EC" id="2.7.11.1" evidence="2"/>
<dbReference type="Gene3D" id="1.10.533.10">
    <property type="entry name" value="Death Domain, Fas"/>
    <property type="match status" value="1"/>
</dbReference>
<comment type="catalytic activity">
    <reaction evidence="9">
        <text>L-seryl-[protein] + ATP = O-phospho-L-seryl-[protein] + ADP + H(+)</text>
        <dbReference type="Rhea" id="RHEA:17989"/>
        <dbReference type="Rhea" id="RHEA-COMP:9863"/>
        <dbReference type="Rhea" id="RHEA-COMP:11604"/>
        <dbReference type="ChEBI" id="CHEBI:15378"/>
        <dbReference type="ChEBI" id="CHEBI:29999"/>
        <dbReference type="ChEBI" id="CHEBI:30616"/>
        <dbReference type="ChEBI" id="CHEBI:83421"/>
        <dbReference type="ChEBI" id="CHEBI:456216"/>
        <dbReference type="EC" id="2.7.11.1"/>
    </reaction>
</comment>
<keyword evidence="6" id="KW-0418">Kinase</keyword>
<sequence>MGSSTDHYSPSLEIRKLPPRHVKVLTSMLETHELWKRVMSIIPKKLEKENFKCDITPHNPRKYNSEHFKLIERETEQTHRPSTEILFEEWGTSGRVRPTLGHLLHLLTKLKLFRAADYVAETLLNLEKPARPERGPEAAVPIPKPIQQDKSPDINKEFEKRLDEIDYPAQAVNRIRSNSQGSKPPPPAAVPEIVITPNEEFIPTFPTRLVVQRAKHSSDLIQFSSDTIGSVMTDSEDIMPNIPGIVSDSNNISQLESGNETSDICLNHQDCAEVDTSENIPRLSQILPAEESKSKSRSVSFAITTSFADTTDDNETSESYRDDSLPNIPNLDAIIGLEKDNVKVPQNDEGNSPLPSLSLDTALPHLSYTELEVATNNFDEASVEENGRLLGRGSFGTVFLAFGLLDKPLAVKKLILKMQNADVDNEVETITKQFTNEVEILSKYKHENLLELLGYSCDGSRYCLLYEYVPGGTLRYRLKGEDKKLMWKDRIQIGTGTAKAVAYLHTAYSTPLIHRDIKSLNILLDENNQPKLCDFGLIKTAPSQDTINATTIFGTTAYMAPEAFKGNISVKLDTFSYGVVLLELLTSLPPNDDAREDNDLVTHVYSTDDKMSLVDKTAGTWEENQVNYAEKLFEIASKCVEERKNDRPTMVDVESILTSLSKNIFHN</sequence>
<feature type="binding site" evidence="10">
    <location>
        <position position="417"/>
    </location>
    <ligand>
        <name>ATP</name>
        <dbReference type="ChEBI" id="CHEBI:30616"/>
    </ligand>
</feature>
<dbReference type="PANTHER" id="PTHR27001">
    <property type="entry name" value="OS01G0253100 PROTEIN"/>
    <property type="match status" value="1"/>
</dbReference>
<accession>A0A653CXK4</accession>
<evidence type="ECO:0000256" key="1">
    <source>
        <dbReference type="ARBA" id="ARBA00008718"/>
    </source>
</evidence>
<organism evidence="13 14">
    <name type="scientific">Callosobruchus maculatus</name>
    <name type="common">Southern cowpea weevil</name>
    <name type="synonym">Pulse bruchid</name>
    <dbReference type="NCBI Taxonomy" id="64391"/>
    <lineage>
        <taxon>Eukaryota</taxon>
        <taxon>Metazoa</taxon>
        <taxon>Ecdysozoa</taxon>
        <taxon>Arthropoda</taxon>
        <taxon>Hexapoda</taxon>
        <taxon>Insecta</taxon>
        <taxon>Pterygota</taxon>
        <taxon>Neoptera</taxon>
        <taxon>Endopterygota</taxon>
        <taxon>Coleoptera</taxon>
        <taxon>Polyphaga</taxon>
        <taxon>Cucujiformia</taxon>
        <taxon>Chrysomeloidea</taxon>
        <taxon>Chrysomelidae</taxon>
        <taxon>Bruchinae</taxon>
        <taxon>Bruchini</taxon>
        <taxon>Callosobruchus</taxon>
    </lineage>
</organism>
<dbReference type="InterPro" id="IPR017441">
    <property type="entry name" value="Protein_kinase_ATP_BS"/>
</dbReference>
<dbReference type="EMBL" id="CAACVG010009239">
    <property type="protein sequence ID" value="VEN52656.1"/>
    <property type="molecule type" value="Genomic_DNA"/>
</dbReference>
<dbReference type="AlphaFoldDB" id="A0A653CXK4"/>
<evidence type="ECO:0000256" key="6">
    <source>
        <dbReference type="ARBA" id="ARBA00022777"/>
    </source>
</evidence>
<evidence type="ECO:0000256" key="4">
    <source>
        <dbReference type="ARBA" id="ARBA00022679"/>
    </source>
</evidence>
<dbReference type="InterPro" id="IPR008271">
    <property type="entry name" value="Ser/Thr_kinase_AS"/>
</dbReference>
<evidence type="ECO:0000256" key="3">
    <source>
        <dbReference type="ARBA" id="ARBA00022527"/>
    </source>
</evidence>
<dbReference type="GO" id="GO:0005886">
    <property type="term" value="C:plasma membrane"/>
    <property type="evidence" value="ECO:0007669"/>
    <property type="project" value="TreeGrafter"/>
</dbReference>
<evidence type="ECO:0000256" key="9">
    <source>
        <dbReference type="ARBA" id="ARBA00048679"/>
    </source>
</evidence>
<dbReference type="SUPFAM" id="SSF47986">
    <property type="entry name" value="DEATH domain"/>
    <property type="match status" value="1"/>
</dbReference>
<dbReference type="Pfam" id="PF00069">
    <property type="entry name" value="Pkinase"/>
    <property type="match status" value="1"/>
</dbReference>
<evidence type="ECO:0000256" key="7">
    <source>
        <dbReference type="ARBA" id="ARBA00022840"/>
    </source>
</evidence>
<dbReference type="SMART" id="SM00220">
    <property type="entry name" value="S_TKc"/>
    <property type="match status" value="1"/>
</dbReference>
<gene>
    <name evidence="13" type="ORF">CALMAC_LOCUS12700</name>
</gene>
<dbReference type="Pfam" id="PF14786">
    <property type="entry name" value="Death_2"/>
    <property type="match status" value="1"/>
</dbReference>
<evidence type="ECO:0000256" key="8">
    <source>
        <dbReference type="ARBA" id="ARBA00047899"/>
    </source>
</evidence>
<feature type="region of interest" description="Disordered" evidence="11">
    <location>
        <begin position="132"/>
        <end position="151"/>
    </location>
</feature>
<keyword evidence="7 10" id="KW-0067">ATP-binding</keyword>
<dbReference type="FunFam" id="1.10.510.10:FF:000754">
    <property type="entry name" value="Interleukin-1 receptor-associated kinase"/>
    <property type="match status" value="1"/>
</dbReference>
<comment type="similarity">
    <text evidence="1">Belongs to the protein kinase superfamily. TKL Ser/Thr protein kinase family. Pelle subfamily.</text>
</comment>
<dbReference type="GO" id="GO:0004674">
    <property type="term" value="F:protein serine/threonine kinase activity"/>
    <property type="evidence" value="ECO:0007669"/>
    <property type="project" value="UniProtKB-KW"/>
</dbReference>
<comment type="catalytic activity">
    <reaction evidence="8">
        <text>L-threonyl-[protein] + ATP = O-phospho-L-threonyl-[protein] + ADP + H(+)</text>
        <dbReference type="Rhea" id="RHEA:46608"/>
        <dbReference type="Rhea" id="RHEA-COMP:11060"/>
        <dbReference type="Rhea" id="RHEA-COMP:11605"/>
        <dbReference type="ChEBI" id="CHEBI:15378"/>
        <dbReference type="ChEBI" id="CHEBI:30013"/>
        <dbReference type="ChEBI" id="CHEBI:30616"/>
        <dbReference type="ChEBI" id="CHEBI:61977"/>
        <dbReference type="ChEBI" id="CHEBI:456216"/>
        <dbReference type="EC" id="2.7.11.1"/>
    </reaction>
</comment>
<keyword evidence="3" id="KW-0723">Serine/threonine-protein kinase</keyword>
<dbReference type="InterPro" id="IPR011009">
    <property type="entry name" value="Kinase-like_dom_sf"/>
</dbReference>
<protein>
    <recommendedName>
        <fullName evidence="2">non-specific serine/threonine protein kinase</fullName>
        <ecNumber evidence="2">2.7.11.1</ecNumber>
    </recommendedName>
</protein>
<evidence type="ECO:0000313" key="14">
    <source>
        <dbReference type="Proteomes" id="UP000410492"/>
    </source>
</evidence>
<keyword evidence="14" id="KW-1185">Reference proteome</keyword>
<keyword evidence="5 10" id="KW-0547">Nucleotide-binding</keyword>
<reference evidence="13 14" key="1">
    <citation type="submission" date="2019-01" db="EMBL/GenBank/DDBJ databases">
        <authorList>
            <person name="Sayadi A."/>
        </authorList>
    </citation>
    <scope>NUCLEOTIDE SEQUENCE [LARGE SCALE GENOMIC DNA]</scope>
</reference>
<proteinExistence type="inferred from homology"/>
<dbReference type="InterPro" id="IPR029397">
    <property type="entry name" value="Tube_Death"/>
</dbReference>
<dbReference type="PROSITE" id="PS00107">
    <property type="entry name" value="PROTEIN_KINASE_ATP"/>
    <property type="match status" value="1"/>
</dbReference>
<dbReference type="PROSITE" id="PS50011">
    <property type="entry name" value="PROTEIN_KINASE_DOM"/>
    <property type="match status" value="1"/>
</dbReference>
<feature type="domain" description="Protein kinase" evidence="12">
    <location>
        <begin position="384"/>
        <end position="667"/>
    </location>
</feature>
<evidence type="ECO:0000256" key="11">
    <source>
        <dbReference type="SAM" id="MobiDB-lite"/>
    </source>
</evidence>
<dbReference type="PROSITE" id="PS00108">
    <property type="entry name" value="PROTEIN_KINASE_ST"/>
    <property type="match status" value="1"/>
</dbReference>
<dbReference type="InterPro" id="IPR011029">
    <property type="entry name" value="DEATH-like_dom_sf"/>
</dbReference>
<keyword evidence="4" id="KW-0808">Transferase</keyword>
<evidence type="ECO:0000256" key="10">
    <source>
        <dbReference type="PROSITE-ProRule" id="PRU10141"/>
    </source>
</evidence>
<dbReference type="SUPFAM" id="SSF56112">
    <property type="entry name" value="Protein kinase-like (PK-like)"/>
    <property type="match status" value="1"/>
</dbReference>
<dbReference type="Gene3D" id="3.30.200.20">
    <property type="entry name" value="Phosphorylase Kinase, domain 1"/>
    <property type="match status" value="1"/>
</dbReference>
<dbReference type="PANTHER" id="PTHR27001:SF931">
    <property type="entry name" value="OS11G0664100 PROTEIN"/>
    <property type="match status" value="1"/>
</dbReference>
<dbReference type="Proteomes" id="UP000410492">
    <property type="component" value="Unassembled WGS sequence"/>
</dbReference>
<evidence type="ECO:0000256" key="2">
    <source>
        <dbReference type="ARBA" id="ARBA00012513"/>
    </source>
</evidence>
<dbReference type="OrthoDB" id="4062651at2759"/>
<dbReference type="InterPro" id="IPR000719">
    <property type="entry name" value="Prot_kinase_dom"/>
</dbReference>
<evidence type="ECO:0000259" key="12">
    <source>
        <dbReference type="PROSITE" id="PS50011"/>
    </source>
</evidence>
<dbReference type="Gene3D" id="1.10.510.10">
    <property type="entry name" value="Transferase(Phosphotransferase) domain 1"/>
    <property type="match status" value="1"/>
</dbReference>
<evidence type="ECO:0000313" key="13">
    <source>
        <dbReference type="EMBL" id="VEN52656.1"/>
    </source>
</evidence>
<dbReference type="GO" id="GO:0005524">
    <property type="term" value="F:ATP binding"/>
    <property type="evidence" value="ECO:0007669"/>
    <property type="project" value="UniProtKB-UniRule"/>
</dbReference>
<name>A0A653CXK4_CALMS</name>
<evidence type="ECO:0000256" key="5">
    <source>
        <dbReference type="ARBA" id="ARBA00022741"/>
    </source>
</evidence>